<dbReference type="EMBL" id="CCDI010000001">
    <property type="protein sequence ID" value="CDQ22139.1"/>
    <property type="molecule type" value="Genomic_DNA"/>
</dbReference>
<dbReference type="CDD" id="cd05233">
    <property type="entry name" value="SDR_c"/>
    <property type="match status" value="1"/>
</dbReference>
<gene>
    <name evidence="3" type="primary">fabG_1</name>
    <name evidence="3" type="ORF">BN983_00342</name>
</gene>
<comment type="caution">
    <text evidence="3">The sequence shown here is derived from an EMBL/GenBank/DDBJ whole genome shotgun (WGS) entry which is preliminary data.</text>
</comment>
<dbReference type="InterPro" id="IPR050259">
    <property type="entry name" value="SDR"/>
</dbReference>
<dbReference type="RefSeq" id="WP_035505234.1">
    <property type="nucleotide sequence ID" value="NZ_CCDI010000001.1"/>
</dbReference>
<dbReference type="Gene3D" id="3.40.50.720">
    <property type="entry name" value="NAD(P)-binding Rossmann-like Domain"/>
    <property type="match status" value="1"/>
</dbReference>
<sequence>MPKKCLILGASGGIGQAIVRAAVDEGYIVGLQYYKNKEAIMDLIREIPEEQRVQTYQADLSTMKGIEKFLEQISDEWDAIIFAGGHMHSSLFQDLESRIMDELYYVHIKSVWMITHKVLPAMIHRKKGNIIVISSIFGIEGASMEVVYSSVKGAQNSFVKGLAKEVAPSGIRVNGVAPGLIQTKMNDHLEKEDWEALEDDIPLGRAGTPEEVADTVLFLLNEKSSYVTGQVIQVNGGWR</sequence>
<dbReference type="FunFam" id="3.40.50.720:FF:000173">
    <property type="entry name" value="3-oxoacyl-[acyl-carrier protein] reductase"/>
    <property type="match status" value="1"/>
</dbReference>
<comment type="similarity">
    <text evidence="1">Belongs to the short-chain dehydrogenases/reductases (SDR) family.</text>
</comment>
<dbReference type="PANTHER" id="PTHR42879:SF2">
    <property type="entry name" value="3-OXOACYL-[ACYL-CARRIER-PROTEIN] REDUCTASE FABG"/>
    <property type="match status" value="1"/>
</dbReference>
<organism evidence="3 4">
    <name type="scientific">Halobacillus karajensis</name>
    <dbReference type="NCBI Taxonomy" id="195088"/>
    <lineage>
        <taxon>Bacteria</taxon>
        <taxon>Bacillati</taxon>
        <taxon>Bacillota</taxon>
        <taxon>Bacilli</taxon>
        <taxon>Bacillales</taxon>
        <taxon>Bacillaceae</taxon>
        <taxon>Halobacillus</taxon>
    </lineage>
</organism>
<dbReference type="GO" id="GO:0016491">
    <property type="term" value="F:oxidoreductase activity"/>
    <property type="evidence" value="ECO:0007669"/>
    <property type="project" value="UniProtKB-KW"/>
</dbReference>
<keyword evidence="2" id="KW-0560">Oxidoreductase</keyword>
<proteinExistence type="inferred from homology"/>
<keyword evidence="4" id="KW-1185">Reference proteome</keyword>
<dbReference type="InterPro" id="IPR002347">
    <property type="entry name" value="SDR_fam"/>
</dbReference>
<evidence type="ECO:0000313" key="3">
    <source>
        <dbReference type="EMBL" id="CDQ22139.1"/>
    </source>
</evidence>
<reference evidence="4" key="1">
    <citation type="submission" date="2014-03" db="EMBL/GenBank/DDBJ databases">
        <authorList>
            <person name="Urmite Genomes U."/>
        </authorList>
    </citation>
    <scope>NUCLEOTIDE SEQUENCE [LARGE SCALE GENOMIC DNA]</scope>
    <source>
        <strain evidence="4">HD-03</strain>
    </source>
</reference>
<dbReference type="SUPFAM" id="SSF51735">
    <property type="entry name" value="NAD(P)-binding Rossmann-fold domains"/>
    <property type="match status" value="1"/>
</dbReference>
<name>A0A024P1G1_9BACI</name>
<reference evidence="3 4" key="2">
    <citation type="submission" date="2014-05" db="EMBL/GenBank/DDBJ databases">
        <title>Draft genome sequence of Halobacillus karajensis HK-03.</title>
        <authorList>
            <person name="Khelaifia S."/>
            <person name="Croce O."/>
            <person name="Lagier J.C."/>
            <person name="Raoult D."/>
        </authorList>
    </citation>
    <scope>NUCLEOTIDE SEQUENCE [LARGE SCALE GENOMIC DNA]</scope>
    <source>
        <strain evidence="3 4">HD-03</strain>
    </source>
</reference>
<evidence type="ECO:0000256" key="2">
    <source>
        <dbReference type="ARBA" id="ARBA00023002"/>
    </source>
</evidence>
<dbReference type="AlphaFoldDB" id="A0A024P1G1"/>
<dbReference type="InterPro" id="IPR036291">
    <property type="entry name" value="NAD(P)-bd_dom_sf"/>
</dbReference>
<dbReference type="PANTHER" id="PTHR42879">
    <property type="entry name" value="3-OXOACYL-(ACYL-CARRIER-PROTEIN) REDUCTASE"/>
    <property type="match status" value="1"/>
</dbReference>
<accession>A0A024P1G1</accession>
<dbReference type="NCBIfam" id="NF047420">
    <property type="entry name" value="EF_P_mod_YmfI"/>
    <property type="match status" value="1"/>
</dbReference>
<dbReference type="Proteomes" id="UP000028868">
    <property type="component" value="Unassembled WGS sequence"/>
</dbReference>
<evidence type="ECO:0000256" key="1">
    <source>
        <dbReference type="ARBA" id="ARBA00006484"/>
    </source>
</evidence>
<dbReference type="OrthoDB" id="9803333at2"/>
<protein>
    <submittedName>
        <fullName evidence="3">3-oxoacyl-[acyl-carrier-protein] reductase FabG</fullName>
    </submittedName>
</protein>
<dbReference type="Pfam" id="PF13561">
    <property type="entry name" value="adh_short_C2"/>
    <property type="match status" value="1"/>
</dbReference>
<evidence type="ECO:0000313" key="4">
    <source>
        <dbReference type="Proteomes" id="UP000028868"/>
    </source>
</evidence>
<dbReference type="PRINTS" id="PR00081">
    <property type="entry name" value="GDHRDH"/>
</dbReference>